<organism evidence="1">
    <name type="scientific">Proteinivorax hydrogeniformans</name>
    <dbReference type="NCBI Taxonomy" id="1826727"/>
    <lineage>
        <taxon>Bacteria</taxon>
        <taxon>Bacillati</taxon>
        <taxon>Bacillota</taxon>
        <taxon>Clostridia</taxon>
        <taxon>Eubacteriales</taxon>
        <taxon>Proteinivoracaceae</taxon>
        <taxon>Proteinivorax</taxon>
    </lineage>
</organism>
<proteinExistence type="predicted"/>
<gene>
    <name evidence="1" type="ORF">PRVXH_002300</name>
</gene>
<sequence>MKRIQFYPSSELEQKLDEEAQTLGISVSALVNEKLSSLYGIGSNKQLPLSVLTNKVLEEIKVYINTPGVPKEFDILTVSKTFKDIEMSCNGKPSAVRAQIGRNFKKQIGHGDFSNIRQAYHDNGKPKLSKNNAIVYEII</sequence>
<dbReference type="EMBL" id="CP159485">
    <property type="protein sequence ID" value="XCI28343.1"/>
    <property type="molecule type" value="Genomic_DNA"/>
</dbReference>
<reference evidence="1" key="1">
    <citation type="journal article" date="2018" name="Antonie Van Leeuwenhoek">
        <title>Proteinivorax hydrogeniformans sp. nov., an anaerobic, haloalkaliphilic bacterium fermenting proteinaceous compounds with high hydrogen production.</title>
        <authorList>
            <person name="Boltyanskaya Y."/>
            <person name="Detkova E."/>
            <person name="Pimenov N."/>
            <person name="Kevbrin V."/>
        </authorList>
    </citation>
    <scope>NUCLEOTIDE SEQUENCE</scope>
    <source>
        <strain evidence="1">Z-710</strain>
    </source>
</reference>
<dbReference type="RefSeq" id="WP_353892910.1">
    <property type="nucleotide sequence ID" value="NZ_CP159485.1"/>
</dbReference>
<protein>
    <submittedName>
        <fullName evidence="1">Uncharacterized protein</fullName>
    </submittedName>
</protein>
<evidence type="ECO:0000313" key="1">
    <source>
        <dbReference type="EMBL" id="XCI28343.1"/>
    </source>
</evidence>
<reference evidence="1" key="2">
    <citation type="submission" date="2024-06" db="EMBL/GenBank/DDBJ databases">
        <authorList>
            <person name="Petrova K.O."/>
            <person name="Toshchakov S.V."/>
            <person name="Boltjanskaja Y.V."/>
            <person name="Kevbrin V.V."/>
        </authorList>
    </citation>
    <scope>NUCLEOTIDE SEQUENCE</scope>
    <source>
        <strain evidence="1">Z-710</strain>
    </source>
</reference>
<dbReference type="AlphaFoldDB" id="A0AAU8HTB2"/>
<name>A0AAU8HTB2_9FIRM</name>
<accession>A0AAU8HTB2</accession>